<keyword evidence="2" id="KW-1185">Reference proteome</keyword>
<name>S7VPP9_9FLAO</name>
<proteinExistence type="predicted"/>
<dbReference type="Pfam" id="PF09855">
    <property type="entry name" value="Zn_ribbon_13"/>
    <property type="match status" value="1"/>
</dbReference>
<dbReference type="eggNOG" id="COG3478">
    <property type="taxonomic scope" value="Bacteria"/>
</dbReference>
<comment type="caution">
    <text evidence="1">The sequence shown here is derived from an EMBL/GenBank/DDBJ whole genome shotgun (WGS) entry which is preliminary data.</text>
</comment>
<gene>
    <name evidence="1" type="ORF">ADIWIN_3057</name>
</gene>
<dbReference type="InterPro" id="IPR018652">
    <property type="entry name" value="DUF2082_NA-bd_Znr"/>
</dbReference>
<evidence type="ECO:0000313" key="2">
    <source>
        <dbReference type="Proteomes" id="UP000014962"/>
    </source>
</evidence>
<dbReference type="STRING" id="641526.ADIWIN_3057"/>
<organism evidence="1 2">
    <name type="scientific">Winogradskyella psychrotolerans RS-3</name>
    <dbReference type="NCBI Taxonomy" id="641526"/>
    <lineage>
        <taxon>Bacteria</taxon>
        <taxon>Pseudomonadati</taxon>
        <taxon>Bacteroidota</taxon>
        <taxon>Flavobacteriia</taxon>
        <taxon>Flavobacteriales</taxon>
        <taxon>Flavobacteriaceae</taxon>
        <taxon>Winogradskyella</taxon>
    </lineage>
</organism>
<reference evidence="1 2" key="1">
    <citation type="journal article" date="2013" name="Genome Announc.">
        <title>Draft Genome Sequence of Winogradskyella psychrotolerans RS-3T, Isolated from the Marine Transect of Kongsfjorden, Ny-Alesund, Svalbard, Arctic Ocean.</title>
        <authorList>
            <person name="Kumar Pinnaka A."/>
            <person name="Ara S."/>
            <person name="Singh A."/>
            <person name="Shivaji S."/>
        </authorList>
    </citation>
    <scope>NUCLEOTIDE SEQUENCE [LARGE SCALE GENOMIC DNA]</scope>
    <source>
        <strain evidence="1 2">RS-3</strain>
    </source>
</reference>
<dbReference type="Proteomes" id="UP000014962">
    <property type="component" value="Unassembled WGS sequence"/>
</dbReference>
<dbReference type="PATRIC" id="fig|641526.4.peg.3030"/>
<sequence>MRATGGTFSKIFDIQNKKFTSVTCKKCTYTEFYKAKTSAMSNIFDLFTS</sequence>
<evidence type="ECO:0000313" key="1">
    <source>
        <dbReference type="EMBL" id="EPR71971.1"/>
    </source>
</evidence>
<accession>S7VPP9</accession>
<dbReference type="EMBL" id="ATMR01000134">
    <property type="protein sequence ID" value="EPR71971.1"/>
    <property type="molecule type" value="Genomic_DNA"/>
</dbReference>
<protein>
    <recommendedName>
        <fullName evidence="3">GTP-binding protein</fullName>
    </recommendedName>
</protein>
<evidence type="ECO:0008006" key="3">
    <source>
        <dbReference type="Google" id="ProtNLM"/>
    </source>
</evidence>
<dbReference type="AlphaFoldDB" id="S7VPP9"/>